<dbReference type="SUPFAM" id="SSF158472">
    <property type="entry name" value="HAMP domain-like"/>
    <property type="match status" value="1"/>
</dbReference>
<evidence type="ECO:0000256" key="3">
    <source>
        <dbReference type="SAM" id="Coils"/>
    </source>
</evidence>
<dbReference type="CDD" id="cd01949">
    <property type="entry name" value="GGDEF"/>
    <property type="match status" value="1"/>
</dbReference>
<dbReference type="Proteomes" id="UP000287447">
    <property type="component" value="Unassembled WGS sequence"/>
</dbReference>
<dbReference type="SMART" id="SM00304">
    <property type="entry name" value="HAMP"/>
    <property type="match status" value="1"/>
</dbReference>
<evidence type="ECO:0000259" key="5">
    <source>
        <dbReference type="PROSITE" id="PS50885"/>
    </source>
</evidence>
<dbReference type="PROSITE" id="PS50885">
    <property type="entry name" value="HAMP"/>
    <property type="match status" value="1"/>
</dbReference>
<dbReference type="InterPro" id="IPR000160">
    <property type="entry name" value="GGDEF_dom"/>
</dbReference>
<dbReference type="GO" id="GO:0007165">
    <property type="term" value="P:signal transduction"/>
    <property type="evidence" value="ECO:0007669"/>
    <property type="project" value="InterPro"/>
</dbReference>
<keyword evidence="4" id="KW-0812">Transmembrane</keyword>
<dbReference type="AlphaFoldDB" id="A0A3S3UNI5"/>
<dbReference type="InterPro" id="IPR003660">
    <property type="entry name" value="HAMP_dom"/>
</dbReference>
<dbReference type="SMART" id="SM00267">
    <property type="entry name" value="GGDEF"/>
    <property type="match status" value="1"/>
</dbReference>
<dbReference type="Pfam" id="PF00990">
    <property type="entry name" value="GGDEF"/>
    <property type="match status" value="1"/>
</dbReference>
<protein>
    <recommendedName>
        <fullName evidence="1">diguanylate cyclase</fullName>
        <ecNumber evidence="1">2.7.7.65</ecNumber>
    </recommendedName>
</protein>
<dbReference type="SUPFAM" id="SSF55073">
    <property type="entry name" value="Nucleotide cyclase"/>
    <property type="match status" value="1"/>
</dbReference>
<dbReference type="EC" id="2.7.7.65" evidence="1"/>
<evidence type="ECO:0000313" key="7">
    <source>
        <dbReference type="EMBL" id="RVU36152.1"/>
    </source>
</evidence>
<dbReference type="NCBIfam" id="TIGR00254">
    <property type="entry name" value="GGDEF"/>
    <property type="match status" value="1"/>
</dbReference>
<comment type="catalytic activity">
    <reaction evidence="2">
        <text>2 GTP = 3',3'-c-di-GMP + 2 diphosphate</text>
        <dbReference type="Rhea" id="RHEA:24898"/>
        <dbReference type="ChEBI" id="CHEBI:33019"/>
        <dbReference type="ChEBI" id="CHEBI:37565"/>
        <dbReference type="ChEBI" id="CHEBI:58805"/>
        <dbReference type="EC" id="2.7.7.65"/>
    </reaction>
</comment>
<dbReference type="PROSITE" id="PS50887">
    <property type="entry name" value="GGDEF"/>
    <property type="match status" value="1"/>
</dbReference>
<evidence type="ECO:0000259" key="6">
    <source>
        <dbReference type="PROSITE" id="PS50887"/>
    </source>
</evidence>
<dbReference type="InterPro" id="IPR043128">
    <property type="entry name" value="Rev_trsase/Diguanyl_cyclase"/>
</dbReference>
<reference evidence="8" key="1">
    <citation type="submission" date="2019-01" db="EMBL/GenBank/DDBJ databases">
        <title>Gri0909 isolated from a small marine red alga.</title>
        <authorList>
            <person name="Kim J."/>
            <person name="Jeong S.E."/>
            <person name="Jeon C.O."/>
        </authorList>
    </citation>
    <scope>NUCLEOTIDE SEQUENCE [LARGE SCALE GENOMIC DNA]</scope>
    <source>
        <strain evidence="8">Gri0909</strain>
    </source>
</reference>
<evidence type="ECO:0000313" key="8">
    <source>
        <dbReference type="Proteomes" id="UP000287447"/>
    </source>
</evidence>
<dbReference type="GO" id="GO:0016020">
    <property type="term" value="C:membrane"/>
    <property type="evidence" value="ECO:0007669"/>
    <property type="project" value="InterPro"/>
</dbReference>
<feature type="domain" description="GGDEF" evidence="6">
    <location>
        <begin position="467"/>
        <end position="595"/>
    </location>
</feature>
<gene>
    <name evidence="7" type="ORF">EOI86_13070</name>
</gene>
<dbReference type="Gene3D" id="3.30.70.270">
    <property type="match status" value="1"/>
</dbReference>
<dbReference type="InterPro" id="IPR050469">
    <property type="entry name" value="Diguanylate_Cyclase"/>
</dbReference>
<dbReference type="PANTHER" id="PTHR45138:SF9">
    <property type="entry name" value="DIGUANYLATE CYCLASE DGCM-RELATED"/>
    <property type="match status" value="1"/>
</dbReference>
<dbReference type="RefSeq" id="WP_127765628.1">
    <property type="nucleotide sequence ID" value="NZ_SADE01000002.1"/>
</dbReference>
<keyword evidence="3" id="KW-0175">Coiled coil</keyword>
<organism evidence="7 8">
    <name type="scientific">Hwanghaeella grinnelliae</name>
    <dbReference type="NCBI Taxonomy" id="2500179"/>
    <lineage>
        <taxon>Bacteria</taxon>
        <taxon>Pseudomonadati</taxon>
        <taxon>Pseudomonadota</taxon>
        <taxon>Alphaproteobacteria</taxon>
        <taxon>Rhodospirillales</taxon>
        <taxon>Rhodospirillaceae</taxon>
        <taxon>Hwanghaeella</taxon>
    </lineage>
</organism>
<accession>A0A3S3UNI5</accession>
<dbReference type="GO" id="GO:0052621">
    <property type="term" value="F:diguanylate cyclase activity"/>
    <property type="evidence" value="ECO:0007669"/>
    <property type="project" value="UniProtKB-EC"/>
</dbReference>
<dbReference type="FunFam" id="3.30.70.270:FF:000001">
    <property type="entry name" value="Diguanylate cyclase domain protein"/>
    <property type="match status" value="1"/>
</dbReference>
<dbReference type="PANTHER" id="PTHR45138">
    <property type="entry name" value="REGULATORY COMPONENTS OF SENSORY TRANSDUCTION SYSTEM"/>
    <property type="match status" value="1"/>
</dbReference>
<sequence>MLNRISIKHALAAVVGLLFICGALLEIEAQISSNQQVEIRQKWLNFEAQSSEKARLYTSLLANMGYGGLIHNFKNYLLRKDPAYAEAARNDMGAVGAIIAQYMTVQTEQEELTALHDLRNMLSNYRKALRDAEFYMTDHLADAAQLDTNVNVSDHFALAAIHTLGRVIESEIGAGVKIGKPRLAKELRRAIGYGGFIHDFKDYVLRQDSQYANRARQSLLTAQRVLREWQSFPISYAESLALKDIESILATYGAKLEDAEAMPAGAVTAEEIDAIVATDDYPAVRGLAVLDREIALAIKREYGEVQEQFSFAAQLAELRDWTSRGVILTLMIASGLVLFLMVIRPLKRIETVMSRLAEGDLWVEIPGTDAQNEVGRMARAIGVFKETALRLKESNEKLEATVSELTDTQKRIEKQATDLAEMAESLEVERQRAEKLSITDTLTGLNNRQKLDDVLAEETDRAARYGNPLSLILLDVDHFKSVNDTHGHLAGDDVLIKIAEIVTATVRSVDIVGRWGGEEFVIICPETGEKGSAEVAEKLRKAIERADFPIIGAKTASFGIAEYVKGDTPDAIINRADQALYNAKRMGRNRVELAA</sequence>
<feature type="transmembrane region" description="Helical" evidence="4">
    <location>
        <begin position="325"/>
        <end position="346"/>
    </location>
</feature>
<proteinExistence type="predicted"/>
<dbReference type="Gene3D" id="1.10.8.500">
    <property type="entry name" value="HAMP domain in histidine kinase"/>
    <property type="match status" value="1"/>
</dbReference>
<evidence type="ECO:0000256" key="4">
    <source>
        <dbReference type="SAM" id="Phobius"/>
    </source>
</evidence>
<keyword evidence="4" id="KW-0472">Membrane</keyword>
<feature type="domain" description="HAMP" evidence="5">
    <location>
        <begin position="340"/>
        <end position="393"/>
    </location>
</feature>
<dbReference type="EMBL" id="SADE01000002">
    <property type="protein sequence ID" value="RVU36152.1"/>
    <property type="molecule type" value="Genomic_DNA"/>
</dbReference>
<dbReference type="InterPro" id="IPR029787">
    <property type="entry name" value="Nucleotide_cyclase"/>
</dbReference>
<keyword evidence="8" id="KW-1185">Reference proteome</keyword>
<feature type="coiled-coil region" evidence="3">
    <location>
        <begin position="388"/>
        <end position="436"/>
    </location>
</feature>
<dbReference type="Pfam" id="PF00672">
    <property type="entry name" value="HAMP"/>
    <property type="match status" value="1"/>
</dbReference>
<name>A0A3S3UNI5_9PROT</name>
<keyword evidence="4" id="KW-1133">Transmembrane helix</keyword>
<evidence type="ECO:0000256" key="1">
    <source>
        <dbReference type="ARBA" id="ARBA00012528"/>
    </source>
</evidence>
<comment type="caution">
    <text evidence="7">The sequence shown here is derived from an EMBL/GenBank/DDBJ whole genome shotgun (WGS) entry which is preliminary data.</text>
</comment>
<evidence type="ECO:0000256" key="2">
    <source>
        <dbReference type="ARBA" id="ARBA00034247"/>
    </source>
</evidence>
<dbReference type="CDD" id="cd06225">
    <property type="entry name" value="HAMP"/>
    <property type="match status" value="1"/>
</dbReference>